<proteinExistence type="inferred from homology"/>
<evidence type="ECO:0000259" key="4">
    <source>
        <dbReference type="Pfam" id="PF13193"/>
    </source>
</evidence>
<dbReference type="InterPro" id="IPR000873">
    <property type="entry name" value="AMP-dep_synth/lig_dom"/>
</dbReference>
<evidence type="ECO:0000259" key="3">
    <source>
        <dbReference type="Pfam" id="PF00501"/>
    </source>
</evidence>
<dbReference type="Pfam" id="PF13193">
    <property type="entry name" value="AMP-binding_C"/>
    <property type="match status" value="1"/>
</dbReference>
<evidence type="ECO:0000313" key="5">
    <source>
        <dbReference type="EMBL" id="CAJ1510704.1"/>
    </source>
</evidence>
<keyword evidence="2" id="KW-0436">Ligase</keyword>
<dbReference type="Gene3D" id="3.30.300.30">
    <property type="match status" value="1"/>
</dbReference>
<dbReference type="PROSITE" id="PS00455">
    <property type="entry name" value="AMP_BINDING"/>
    <property type="match status" value="1"/>
</dbReference>
<dbReference type="Proteomes" id="UP001190465">
    <property type="component" value="Chromosome"/>
</dbReference>
<feature type="domain" description="AMP-dependent synthetase/ligase" evidence="3">
    <location>
        <begin position="13"/>
        <end position="368"/>
    </location>
</feature>
<accession>A0ABM9M6E2</accession>
<dbReference type="Gene3D" id="3.40.50.12780">
    <property type="entry name" value="N-terminal domain of ligase-like"/>
    <property type="match status" value="1"/>
</dbReference>
<name>A0ABM9M6E2_9MYCO</name>
<dbReference type="PANTHER" id="PTHR43201">
    <property type="entry name" value="ACYL-COA SYNTHETASE"/>
    <property type="match status" value="1"/>
</dbReference>
<evidence type="ECO:0000256" key="2">
    <source>
        <dbReference type="ARBA" id="ARBA00022598"/>
    </source>
</evidence>
<protein>
    <submittedName>
        <fullName evidence="5">AMP-binding protein</fullName>
    </submittedName>
</protein>
<reference evidence="5 6" key="1">
    <citation type="submission" date="2023-08" db="EMBL/GenBank/DDBJ databases">
        <authorList>
            <person name="Folkvardsen B D."/>
            <person name="Norman A."/>
        </authorList>
    </citation>
    <scope>NUCLEOTIDE SEQUENCE [LARGE SCALE GENOMIC DNA]</scope>
    <source>
        <strain evidence="5 6">Mu0053</strain>
    </source>
</reference>
<dbReference type="InterPro" id="IPR020845">
    <property type="entry name" value="AMP-binding_CS"/>
</dbReference>
<dbReference type="Pfam" id="PF00501">
    <property type="entry name" value="AMP-binding"/>
    <property type="match status" value="1"/>
</dbReference>
<keyword evidence="6" id="KW-1185">Reference proteome</keyword>
<dbReference type="RefSeq" id="WP_308480012.1">
    <property type="nucleotide sequence ID" value="NZ_OY726397.1"/>
</dbReference>
<dbReference type="SUPFAM" id="SSF56801">
    <property type="entry name" value="Acetyl-CoA synthetase-like"/>
    <property type="match status" value="1"/>
</dbReference>
<gene>
    <name evidence="5" type="ORF">MU0053_004744</name>
</gene>
<dbReference type="InterPro" id="IPR042099">
    <property type="entry name" value="ANL_N_sf"/>
</dbReference>
<sequence length="524" mass="56721">MQHPWDQRLGVWWIAEDHPEAPAIVASPSGQTLTFAELAGAAHRAAHALLTRGLKAGDAVAYALPNDVDAVVWQLATTEIGLRYLTLNTDLSTVEFASILAHSEAAALISHADFVDRFPALPEDIGIRIVVGGSAAPPAAYGFVTESEFLAGAPSTPPPGRTQGDAIRYSSGTTGKPKGIMRPLGGQDPGEAANAMAIFGRAFDFRPFDGAHLVSTGMHHAGCQSFYLGALNVGQALAILGRFDPEQTLAAIDEYRVTSAYMVPTQFVRMLKLDPGVRARYSLSSLRSVVHSAAPCPRQVKKDMMAWWGPVIWETYGGTEGPATVAKPHRWLEKPGTVGRPIRNVRVKILDSEGQELPPNAIGDVYIERTDGLRFEYRNDAELTAAVHRGDAFTIGDVGYLDEDGYLFICDRAKDMIISGGVNIYPAEVEGVLASHPAVADVAVIGIPDPEWGEQVKAVVELLDDAQQSAELADELIAYCRQRLAKFKCPRTVDFDSALPRTESGKLVKRQIRDGYWAEVGRRV</sequence>
<dbReference type="InterPro" id="IPR045851">
    <property type="entry name" value="AMP-bd_C_sf"/>
</dbReference>
<dbReference type="InterPro" id="IPR025110">
    <property type="entry name" value="AMP-bd_C"/>
</dbReference>
<organism evidence="5 6">
    <name type="scientific">[Mycobacterium] burgundiense</name>
    <dbReference type="NCBI Taxonomy" id="3064286"/>
    <lineage>
        <taxon>Bacteria</taxon>
        <taxon>Bacillati</taxon>
        <taxon>Actinomycetota</taxon>
        <taxon>Actinomycetes</taxon>
        <taxon>Mycobacteriales</taxon>
        <taxon>Mycobacteriaceae</taxon>
        <taxon>Mycolicibacterium</taxon>
    </lineage>
</organism>
<dbReference type="PANTHER" id="PTHR43201:SF5">
    <property type="entry name" value="MEDIUM-CHAIN ACYL-COA LIGASE ACSF2, MITOCHONDRIAL"/>
    <property type="match status" value="1"/>
</dbReference>
<comment type="similarity">
    <text evidence="1">Belongs to the ATP-dependent AMP-binding enzyme family.</text>
</comment>
<dbReference type="EMBL" id="OY726397">
    <property type="protein sequence ID" value="CAJ1510704.1"/>
    <property type="molecule type" value="Genomic_DNA"/>
</dbReference>
<evidence type="ECO:0000256" key="1">
    <source>
        <dbReference type="ARBA" id="ARBA00006432"/>
    </source>
</evidence>
<feature type="domain" description="AMP-binding enzyme C-terminal" evidence="4">
    <location>
        <begin position="428"/>
        <end position="506"/>
    </location>
</feature>
<evidence type="ECO:0000313" key="6">
    <source>
        <dbReference type="Proteomes" id="UP001190465"/>
    </source>
</evidence>